<organism evidence="1 2">
    <name type="scientific">Rugamonas apoptosis</name>
    <dbReference type="NCBI Taxonomy" id="2758570"/>
    <lineage>
        <taxon>Bacteria</taxon>
        <taxon>Pseudomonadati</taxon>
        <taxon>Pseudomonadota</taxon>
        <taxon>Betaproteobacteria</taxon>
        <taxon>Burkholderiales</taxon>
        <taxon>Oxalobacteraceae</taxon>
        <taxon>Telluria group</taxon>
        <taxon>Rugamonas</taxon>
    </lineage>
</organism>
<comment type="caution">
    <text evidence="1">The sequence shown here is derived from an EMBL/GenBank/DDBJ whole genome shotgun (WGS) entry which is preliminary data.</text>
</comment>
<gene>
    <name evidence="1" type="ORF">H3H39_16080</name>
</gene>
<accession>A0A7W2FBG0</accession>
<dbReference type="AlphaFoldDB" id="A0A7W2FBG0"/>
<name>A0A7W2FBG0_9BURK</name>
<reference evidence="1 2" key="1">
    <citation type="submission" date="2020-07" db="EMBL/GenBank/DDBJ databases">
        <title>Novel species isolated from subtropical streams in China.</title>
        <authorList>
            <person name="Lu H."/>
        </authorList>
    </citation>
    <scope>NUCLEOTIDE SEQUENCE [LARGE SCALE GENOMIC DNA]</scope>
    <source>
        <strain evidence="1 2">LX47W</strain>
    </source>
</reference>
<evidence type="ECO:0000313" key="1">
    <source>
        <dbReference type="EMBL" id="MBA5688565.1"/>
    </source>
</evidence>
<sequence length="82" mass="9803">MNEATSRKHWTELADEEIDLSDIPEITEESAQHGTMREALIRKNTLLIDLDVYDWFRRQGPDYERLINQLLRDYMESREHPG</sequence>
<evidence type="ECO:0000313" key="2">
    <source>
        <dbReference type="Proteomes" id="UP000573499"/>
    </source>
</evidence>
<keyword evidence="2" id="KW-1185">Reference proteome</keyword>
<protein>
    <submittedName>
        <fullName evidence="1">BrnA antitoxin family protein</fullName>
    </submittedName>
</protein>
<dbReference type="Proteomes" id="UP000573499">
    <property type="component" value="Unassembled WGS sequence"/>
</dbReference>
<dbReference type="Pfam" id="PF14384">
    <property type="entry name" value="BrnA_antitoxin"/>
    <property type="match status" value="1"/>
</dbReference>
<proteinExistence type="predicted"/>
<dbReference type="RefSeq" id="WP_182154390.1">
    <property type="nucleotide sequence ID" value="NZ_JACEZU010000007.1"/>
</dbReference>
<dbReference type="InterPro" id="IPR025528">
    <property type="entry name" value="BrnA_antitoxin"/>
</dbReference>
<dbReference type="EMBL" id="JACEZU010000007">
    <property type="protein sequence ID" value="MBA5688565.1"/>
    <property type="molecule type" value="Genomic_DNA"/>
</dbReference>